<dbReference type="Proteomes" id="UP000199365">
    <property type="component" value="Unassembled WGS sequence"/>
</dbReference>
<accession>A0A1H1KHF7</accession>
<proteinExistence type="predicted"/>
<dbReference type="STRING" id="157910.SAMN05445850_7895"/>
<dbReference type="AlphaFoldDB" id="A0A1H1KHF7"/>
<sequence length="182" mass="20299">MNPLHDSESYTDFEAVLRRCAPNRLTRNDGLLKYLEKITPCHSELNDILARLSALLLATASRLEPHATEMLAGTLCSSMQQLSERLLTLGNEIPNVHLHRVHEIHRSCVSIAPKIRALTLQVRIEAAEVDALRREIVSLHAKFRATCDFKFGLNAVDFYEGCSCARLCLCVSEQKAVATAES</sequence>
<gene>
    <name evidence="1" type="ORF">SAMN05445850_7895</name>
</gene>
<dbReference type="RefSeq" id="WP_090812368.1">
    <property type="nucleotide sequence ID" value="NZ_FNKX01000004.1"/>
</dbReference>
<organism evidence="1 2">
    <name type="scientific">Paraburkholderia tuberum</name>
    <dbReference type="NCBI Taxonomy" id="157910"/>
    <lineage>
        <taxon>Bacteria</taxon>
        <taxon>Pseudomonadati</taxon>
        <taxon>Pseudomonadota</taxon>
        <taxon>Betaproteobacteria</taxon>
        <taxon>Burkholderiales</taxon>
        <taxon>Burkholderiaceae</taxon>
        <taxon>Paraburkholderia</taxon>
    </lineage>
</organism>
<name>A0A1H1KHF7_9BURK</name>
<evidence type="ECO:0000313" key="2">
    <source>
        <dbReference type="Proteomes" id="UP000199365"/>
    </source>
</evidence>
<protein>
    <submittedName>
        <fullName evidence="1">Uncharacterized protein</fullName>
    </submittedName>
</protein>
<keyword evidence="2" id="KW-1185">Reference proteome</keyword>
<dbReference type="EMBL" id="FNKX01000004">
    <property type="protein sequence ID" value="SDR61676.1"/>
    <property type="molecule type" value="Genomic_DNA"/>
</dbReference>
<evidence type="ECO:0000313" key="1">
    <source>
        <dbReference type="EMBL" id="SDR61676.1"/>
    </source>
</evidence>
<reference evidence="2" key="1">
    <citation type="submission" date="2016-10" db="EMBL/GenBank/DDBJ databases">
        <authorList>
            <person name="Varghese N."/>
            <person name="Submissions S."/>
        </authorList>
    </citation>
    <scope>NUCLEOTIDE SEQUENCE [LARGE SCALE GENOMIC DNA]</scope>
    <source>
        <strain evidence="2">DUS833</strain>
    </source>
</reference>